<feature type="non-terminal residue" evidence="1">
    <location>
        <position position="71"/>
    </location>
</feature>
<dbReference type="EMBL" id="JANPWB010000011">
    <property type="protein sequence ID" value="KAJ1125605.1"/>
    <property type="molecule type" value="Genomic_DNA"/>
</dbReference>
<dbReference type="AlphaFoldDB" id="A0AAV7PEU6"/>
<organism evidence="1 2">
    <name type="scientific">Pleurodeles waltl</name>
    <name type="common">Iberian ribbed newt</name>
    <dbReference type="NCBI Taxonomy" id="8319"/>
    <lineage>
        <taxon>Eukaryota</taxon>
        <taxon>Metazoa</taxon>
        <taxon>Chordata</taxon>
        <taxon>Craniata</taxon>
        <taxon>Vertebrata</taxon>
        <taxon>Euteleostomi</taxon>
        <taxon>Amphibia</taxon>
        <taxon>Batrachia</taxon>
        <taxon>Caudata</taxon>
        <taxon>Salamandroidea</taxon>
        <taxon>Salamandridae</taxon>
        <taxon>Pleurodelinae</taxon>
        <taxon>Pleurodeles</taxon>
    </lineage>
</organism>
<comment type="caution">
    <text evidence="1">The sequence shown here is derived from an EMBL/GenBank/DDBJ whole genome shotgun (WGS) entry which is preliminary data.</text>
</comment>
<evidence type="ECO:0000313" key="2">
    <source>
        <dbReference type="Proteomes" id="UP001066276"/>
    </source>
</evidence>
<proteinExistence type="predicted"/>
<keyword evidence="2" id="KW-1185">Reference proteome</keyword>
<dbReference type="Proteomes" id="UP001066276">
    <property type="component" value="Chromosome 7"/>
</dbReference>
<reference evidence="1" key="1">
    <citation type="journal article" date="2022" name="bioRxiv">
        <title>Sequencing and chromosome-scale assembly of the giantPleurodeles waltlgenome.</title>
        <authorList>
            <person name="Brown T."/>
            <person name="Elewa A."/>
            <person name="Iarovenko S."/>
            <person name="Subramanian E."/>
            <person name="Araus A.J."/>
            <person name="Petzold A."/>
            <person name="Susuki M."/>
            <person name="Suzuki K.-i.T."/>
            <person name="Hayashi T."/>
            <person name="Toyoda A."/>
            <person name="Oliveira C."/>
            <person name="Osipova E."/>
            <person name="Leigh N.D."/>
            <person name="Simon A."/>
            <person name="Yun M.H."/>
        </authorList>
    </citation>
    <scope>NUCLEOTIDE SEQUENCE</scope>
    <source>
        <strain evidence="1">20211129_DDA</strain>
        <tissue evidence="1">Liver</tissue>
    </source>
</reference>
<feature type="non-terminal residue" evidence="1">
    <location>
        <position position="1"/>
    </location>
</feature>
<sequence length="71" mass="7625">QPSGNHVATLDSAPHGVRCITRGCRPAPSECALSPKQTVRILMVLGRGVPTLPLTWSWVVQVRPHDPGTAF</sequence>
<accession>A0AAV7PEU6</accession>
<protein>
    <submittedName>
        <fullName evidence="1">Uncharacterized protein</fullName>
    </submittedName>
</protein>
<name>A0AAV7PEU6_PLEWA</name>
<gene>
    <name evidence="1" type="ORF">NDU88_004030</name>
</gene>
<evidence type="ECO:0000313" key="1">
    <source>
        <dbReference type="EMBL" id="KAJ1125605.1"/>
    </source>
</evidence>